<keyword evidence="2" id="KW-1185">Reference proteome</keyword>
<gene>
    <name evidence="1" type="ORF">FDA94_27050</name>
</gene>
<dbReference type="AlphaFoldDB" id="A0A4V5UYV8"/>
<dbReference type="OrthoDB" id="4201884at2"/>
<organism evidence="1 2">
    <name type="scientific">Herbidospora galbida</name>
    <dbReference type="NCBI Taxonomy" id="2575442"/>
    <lineage>
        <taxon>Bacteria</taxon>
        <taxon>Bacillati</taxon>
        <taxon>Actinomycetota</taxon>
        <taxon>Actinomycetes</taxon>
        <taxon>Streptosporangiales</taxon>
        <taxon>Streptosporangiaceae</taxon>
        <taxon>Herbidospora</taxon>
    </lineage>
</organism>
<sequence length="136" mass="14655">MEITISLTAAEVRCIGDDALKLTEILDSHLWAMAMLRTGVNFRDSGSLPPTLGDWAAVLWGGGRLTPRLQGIRSGAIRAFMAAGGTEERLADVLGLDRPTVEEVLGRLRAGDNGDTSDFELWAMTRKPEDRAGESA</sequence>
<protein>
    <submittedName>
        <fullName evidence="1">Uncharacterized protein</fullName>
    </submittedName>
</protein>
<dbReference type="RefSeq" id="WP_137249889.1">
    <property type="nucleotide sequence ID" value="NZ_SZQA01000030.1"/>
</dbReference>
<evidence type="ECO:0000313" key="2">
    <source>
        <dbReference type="Proteomes" id="UP000308705"/>
    </source>
</evidence>
<accession>A0A4V5UYV8</accession>
<evidence type="ECO:0000313" key="1">
    <source>
        <dbReference type="EMBL" id="TKK85083.1"/>
    </source>
</evidence>
<dbReference type="EMBL" id="SZQA01000030">
    <property type="protein sequence ID" value="TKK85083.1"/>
    <property type="molecule type" value="Genomic_DNA"/>
</dbReference>
<comment type="caution">
    <text evidence="1">The sequence shown here is derived from an EMBL/GenBank/DDBJ whole genome shotgun (WGS) entry which is preliminary data.</text>
</comment>
<dbReference type="Proteomes" id="UP000308705">
    <property type="component" value="Unassembled WGS sequence"/>
</dbReference>
<name>A0A4V5UYV8_9ACTN</name>
<proteinExistence type="predicted"/>
<reference evidence="1 2" key="1">
    <citation type="submission" date="2019-04" db="EMBL/GenBank/DDBJ databases">
        <title>Herbidospora sp. NEAU-GS14.nov., a novel actinomycete isolated from soil.</title>
        <authorList>
            <person name="Han L."/>
        </authorList>
    </citation>
    <scope>NUCLEOTIDE SEQUENCE [LARGE SCALE GENOMIC DNA]</scope>
    <source>
        <strain evidence="1 2">NEAU-GS14</strain>
    </source>
</reference>